<evidence type="ECO:0000256" key="1">
    <source>
        <dbReference type="ARBA" id="ARBA00005417"/>
    </source>
</evidence>
<dbReference type="InterPro" id="IPR003439">
    <property type="entry name" value="ABC_transporter-like_ATP-bd"/>
</dbReference>
<organism evidence="7 8">
    <name type="scientific">Microbacterium capsulatum</name>
    <dbReference type="NCBI Taxonomy" id="3041921"/>
    <lineage>
        <taxon>Bacteria</taxon>
        <taxon>Bacillati</taxon>
        <taxon>Actinomycetota</taxon>
        <taxon>Actinomycetes</taxon>
        <taxon>Micrococcales</taxon>
        <taxon>Microbacteriaceae</taxon>
        <taxon>Microbacterium</taxon>
    </lineage>
</organism>
<evidence type="ECO:0000313" key="8">
    <source>
        <dbReference type="Proteomes" id="UP001230289"/>
    </source>
</evidence>
<dbReference type="Pfam" id="PF00005">
    <property type="entry name" value="ABC_tran"/>
    <property type="match status" value="1"/>
</dbReference>
<sequence>MRLVDDRPILEVRGVSLAYSSGKLFSRRNERALAVDDVSLVIRRGEALGIVGESGSGKSSLAKIITGLVPPDTGSVIFDGTDLLRTKGAARRKLGRRLQMVFQDPYSSLNPTMTLQQLVTEPLVIHGLAHGAEELERRCVEILEQVSIDPGWRRRYPGALSGGQRQRIAIARALASSPDLIVCDEPVSALDASIRAQVLNVLVDLQRDHGVGTLFIAHDLAIVRHVCDRVAVMHKGRIVEVVAAADIPDKVQHPYTKALLAANPSPLRAADPPGGEGRRLS</sequence>
<comment type="similarity">
    <text evidence="1">Belongs to the ABC transporter superfamily.</text>
</comment>
<dbReference type="InterPro" id="IPR003593">
    <property type="entry name" value="AAA+_ATPase"/>
</dbReference>
<dbReference type="Proteomes" id="UP001230289">
    <property type="component" value="Unassembled WGS sequence"/>
</dbReference>
<dbReference type="SUPFAM" id="SSF52540">
    <property type="entry name" value="P-loop containing nucleoside triphosphate hydrolases"/>
    <property type="match status" value="1"/>
</dbReference>
<dbReference type="RefSeq" id="WP_308488027.1">
    <property type="nucleotide sequence ID" value="NZ_JAVFCB010000002.1"/>
</dbReference>
<keyword evidence="2" id="KW-0813">Transport</keyword>
<feature type="domain" description="ABC transporter" evidence="6">
    <location>
        <begin position="12"/>
        <end position="260"/>
    </location>
</feature>
<dbReference type="PANTHER" id="PTHR43776:SF7">
    <property type="entry name" value="D,D-DIPEPTIDE TRANSPORT ATP-BINDING PROTEIN DDPF-RELATED"/>
    <property type="match status" value="1"/>
</dbReference>
<dbReference type="PROSITE" id="PS00211">
    <property type="entry name" value="ABC_TRANSPORTER_1"/>
    <property type="match status" value="1"/>
</dbReference>
<accession>A0ABU0XD98</accession>
<dbReference type="PANTHER" id="PTHR43776">
    <property type="entry name" value="TRANSPORT ATP-BINDING PROTEIN"/>
    <property type="match status" value="1"/>
</dbReference>
<dbReference type="InterPro" id="IPR027417">
    <property type="entry name" value="P-loop_NTPase"/>
</dbReference>
<reference evidence="7 8" key="1">
    <citation type="submission" date="2023-08" db="EMBL/GenBank/DDBJ databases">
        <title>Microbacterium sp. nov., isolated from a waste landfill.</title>
        <authorList>
            <person name="Wen W."/>
        </authorList>
    </citation>
    <scope>NUCLEOTIDE SEQUENCE [LARGE SCALE GENOMIC DNA]</scope>
    <source>
        <strain evidence="7 8">ASV81</strain>
    </source>
</reference>
<evidence type="ECO:0000256" key="3">
    <source>
        <dbReference type="ARBA" id="ARBA00022741"/>
    </source>
</evidence>
<proteinExistence type="inferred from homology"/>
<dbReference type="CDD" id="cd03257">
    <property type="entry name" value="ABC_NikE_OppD_transporters"/>
    <property type="match status" value="1"/>
</dbReference>
<dbReference type="Gene3D" id="3.40.50.300">
    <property type="entry name" value="P-loop containing nucleotide triphosphate hydrolases"/>
    <property type="match status" value="1"/>
</dbReference>
<dbReference type="GO" id="GO:0005524">
    <property type="term" value="F:ATP binding"/>
    <property type="evidence" value="ECO:0007669"/>
    <property type="project" value="UniProtKB-KW"/>
</dbReference>
<dbReference type="PROSITE" id="PS50893">
    <property type="entry name" value="ABC_TRANSPORTER_2"/>
    <property type="match status" value="1"/>
</dbReference>
<keyword evidence="3" id="KW-0547">Nucleotide-binding</keyword>
<evidence type="ECO:0000313" key="7">
    <source>
        <dbReference type="EMBL" id="MDQ4213085.1"/>
    </source>
</evidence>
<evidence type="ECO:0000256" key="4">
    <source>
        <dbReference type="ARBA" id="ARBA00022840"/>
    </source>
</evidence>
<dbReference type="SMART" id="SM00382">
    <property type="entry name" value="AAA"/>
    <property type="match status" value="1"/>
</dbReference>
<protein>
    <submittedName>
        <fullName evidence="7">ATP-binding cassette domain-containing protein</fullName>
    </submittedName>
</protein>
<evidence type="ECO:0000256" key="5">
    <source>
        <dbReference type="SAM" id="MobiDB-lite"/>
    </source>
</evidence>
<gene>
    <name evidence="7" type="ORF">RBR11_04085</name>
</gene>
<comment type="caution">
    <text evidence="7">The sequence shown here is derived from an EMBL/GenBank/DDBJ whole genome shotgun (WGS) entry which is preliminary data.</text>
</comment>
<keyword evidence="8" id="KW-1185">Reference proteome</keyword>
<feature type="region of interest" description="Disordered" evidence="5">
    <location>
        <begin position="262"/>
        <end position="281"/>
    </location>
</feature>
<evidence type="ECO:0000259" key="6">
    <source>
        <dbReference type="PROSITE" id="PS50893"/>
    </source>
</evidence>
<dbReference type="InterPro" id="IPR050319">
    <property type="entry name" value="ABC_transp_ATP-bind"/>
</dbReference>
<keyword evidence="4 7" id="KW-0067">ATP-binding</keyword>
<dbReference type="EMBL" id="JAVFCB010000002">
    <property type="protein sequence ID" value="MDQ4213085.1"/>
    <property type="molecule type" value="Genomic_DNA"/>
</dbReference>
<name>A0ABU0XD98_9MICO</name>
<dbReference type="InterPro" id="IPR017871">
    <property type="entry name" value="ABC_transporter-like_CS"/>
</dbReference>
<evidence type="ECO:0000256" key="2">
    <source>
        <dbReference type="ARBA" id="ARBA00022448"/>
    </source>
</evidence>